<organism evidence="7 8">
    <name type="scientific">Acinetobacter entericus</name>
    <dbReference type="NCBI Taxonomy" id="2989714"/>
    <lineage>
        <taxon>Bacteria</taxon>
        <taxon>Pseudomonadati</taxon>
        <taxon>Pseudomonadota</taxon>
        <taxon>Gammaproteobacteria</taxon>
        <taxon>Moraxellales</taxon>
        <taxon>Moraxellaceae</taxon>
        <taxon>Acinetobacter</taxon>
    </lineage>
</organism>
<keyword evidence="5 6" id="KW-0472">Membrane</keyword>
<feature type="transmembrane region" description="Helical" evidence="6">
    <location>
        <begin position="111"/>
        <end position="133"/>
    </location>
</feature>
<sequence length="469" mass="54195">MNLKSIIQFSIGPLGVAFFGFITIPILTWVFQPEDIGKFTMLQLTSTLFILIFSLGLDQAYIREHYESENKAQLIKTSILPGLFLLLLFFSFFVFFPKLISVILFNISSQILSVLVITYIIFAFLSRFLSLILRMEEKGLAYSASQIFPKILFLLVILYYYFYYTKYNLTDLIFAHTLSVILVFFVFLWNTKSVWKSSFNQKIDRKKLKAMLHYGIPLTFGGIAYWGLTAIDKIFLRYFSNYEQLGLYSVSVNFAGAALILQTIFSTIWAPTVFKWANSEDGFIKINKVREYLLLGVIFIFLISGTFSWLIDFILPKNYLDVKYILLSCLCYPLLYTISETTVIGINIVKKTSYSMIASLISFIFNLIFCYLLIPNYGAIGAGISTSFSFLIFLILRTEFSNFLWKKTPRLKIYTTGLFMVLTSSLIVFNKDLMNWSLHIFFGVLLALFSIYTYKKIPDIKNSMNKVRS</sequence>
<protein>
    <submittedName>
        <fullName evidence="7">Oligosaccharide flippase family protein</fullName>
    </submittedName>
</protein>
<gene>
    <name evidence="7" type="ORF">OKC24_08070</name>
</gene>
<evidence type="ECO:0000313" key="7">
    <source>
        <dbReference type="EMBL" id="MCW8039112.1"/>
    </source>
</evidence>
<feature type="transmembrane region" description="Helical" evidence="6">
    <location>
        <begin position="411"/>
        <end position="430"/>
    </location>
</feature>
<feature type="transmembrane region" description="Helical" evidence="6">
    <location>
        <begin position="140"/>
        <end position="161"/>
    </location>
</feature>
<feature type="transmembrane region" description="Helical" evidence="6">
    <location>
        <begin position="380"/>
        <end position="399"/>
    </location>
</feature>
<dbReference type="PANTHER" id="PTHR30250:SF11">
    <property type="entry name" value="O-ANTIGEN TRANSPORTER-RELATED"/>
    <property type="match status" value="1"/>
</dbReference>
<keyword evidence="2" id="KW-1003">Cell membrane</keyword>
<feature type="transmembrane region" description="Helical" evidence="6">
    <location>
        <begin position="436"/>
        <end position="454"/>
    </location>
</feature>
<evidence type="ECO:0000256" key="3">
    <source>
        <dbReference type="ARBA" id="ARBA00022692"/>
    </source>
</evidence>
<feature type="transmembrane region" description="Helical" evidence="6">
    <location>
        <begin position="12"/>
        <end position="31"/>
    </location>
</feature>
<feature type="transmembrane region" description="Helical" evidence="6">
    <location>
        <begin position="323"/>
        <end position="349"/>
    </location>
</feature>
<accession>A0ABT3NHS5</accession>
<evidence type="ECO:0000256" key="2">
    <source>
        <dbReference type="ARBA" id="ARBA00022475"/>
    </source>
</evidence>
<comment type="subcellular location">
    <subcellularLocation>
        <location evidence="1">Cell membrane</location>
        <topology evidence="1">Multi-pass membrane protein</topology>
    </subcellularLocation>
</comment>
<name>A0ABT3NHS5_9GAMM</name>
<comment type="caution">
    <text evidence="7">The sequence shown here is derived from an EMBL/GenBank/DDBJ whole genome shotgun (WGS) entry which is preliminary data.</text>
</comment>
<dbReference type="InterPro" id="IPR002797">
    <property type="entry name" value="Polysacc_synth"/>
</dbReference>
<proteinExistence type="predicted"/>
<evidence type="ECO:0000256" key="1">
    <source>
        <dbReference type="ARBA" id="ARBA00004651"/>
    </source>
</evidence>
<dbReference type="Pfam" id="PF01943">
    <property type="entry name" value="Polysacc_synt"/>
    <property type="match status" value="1"/>
</dbReference>
<keyword evidence="4 6" id="KW-1133">Transmembrane helix</keyword>
<dbReference type="PANTHER" id="PTHR30250">
    <property type="entry name" value="PST FAMILY PREDICTED COLANIC ACID TRANSPORTER"/>
    <property type="match status" value="1"/>
</dbReference>
<feature type="transmembrane region" description="Helical" evidence="6">
    <location>
        <begin position="43"/>
        <end position="62"/>
    </location>
</feature>
<dbReference type="EMBL" id="JAPEQW010000008">
    <property type="protein sequence ID" value="MCW8039112.1"/>
    <property type="molecule type" value="Genomic_DNA"/>
</dbReference>
<evidence type="ECO:0000313" key="8">
    <source>
        <dbReference type="Proteomes" id="UP001209682"/>
    </source>
</evidence>
<evidence type="ECO:0000256" key="5">
    <source>
        <dbReference type="ARBA" id="ARBA00023136"/>
    </source>
</evidence>
<feature type="transmembrane region" description="Helical" evidence="6">
    <location>
        <begin position="83"/>
        <end position="105"/>
    </location>
</feature>
<feature type="transmembrane region" description="Helical" evidence="6">
    <location>
        <begin position="173"/>
        <end position="190"/>
    </location>
</feature>
<evidence type="ECO:0000256" key="6">
    <source>
        <dbReference type="SAM" id="Phobius"/>
    </source>
</evidence>
<dbReference type="InterPro" id="IPR050833">
    <property type="entry name" value="Poly_Biosynth_Transport"/>
</dbReference>
<feature type="transmembrane region" description="Helical" evidence="6">
    <location>
        <begin position="356"/>
        <end position="374"/>
    </location>
</feature>
<evidence type="ECO:0000256" key="4">
    <source>
        <dbReference type="ARBA" id="ARBA00022989"/>
    </source>
</evidence>
<feature type="transmembrane region" description="Helical" evidence="6">
    <location>
        <begin position="292"/>
        <end position="311"/>
    </location>
</feature>
<keyword evidence="8" id="KW-1185">Reference proteome</keyword>
<feature type="transmembrane region" description="Helical" evidence="6">
    <location>
        <begin position="248"/>
        <end position="271"/>
    </location>
</feature>
<feature type="transmembrane region" description="Helical" evidence="6">
    <location>
        <begin position="211"/>
        <end position="228"/>
    </location>
</feature>
<dbReference type="Proteomes" id="UP001209682">
    <property type="component" value="Unassembled WGS sequence"/>
</dbReference>
<keyword evidence="3 6" id="KW-0812">Transmembrane</keyword>
<reference evidence="7 8" key="1">
    <citation type="submission" date="2022-11" db="EMBL/GenBank/DDBJ databases">
        <title>Acinetobacter entericus sp. nov., isolated from the gut of the plastic-eating larvae of the Coleoptera insect Zophobas atratus.</title>
        <authorList>
            <person name="Dong X."/>
            <person name="Yang Y."/>
        </authorList>
    </citation>
    <scope>NUCLEOTIDE SEQUENCE [LARGE SCALE GENOMIC DNA]</scope>
    <source>
        <strain evidence="7 8">BIT-DXN8</strain>
    </source>
</reference>
<dbReference type="RefSeq" id="WP_131276641.1">
    <property type="nucleotide sequence ID" value="NZ_JAPEQW010000008.1"/>
</dbReference>